<dbReference type="AlphaFoldDB" id="A0A432GUQ2"/>
<accession>A0A432GUQ2</accession>
<feature type="compositionally biased region" description="Polar residues" evidence="1">
    <location>
        <begin position="187"/>
        <end position="199"/>
    </location>
</feature>
<evidence type="ECO:0000256" key="1">
    <source>
        <dbReference type="SAM" id="MobiDB-lite"/>
    </source>
</evidence>
<dbReference type="EMBL" id="QNZK01000047">
    <property type="protein sequence ID" value="RTZ87277.1"/>
    <property type="molecule type" value="Genomic_DNA"/>
</dbReference>
<proteinExistence type="predicted"/>
<gene>
    <name evidence="2" type="ORF">DSY96_01375</name>
</gene>
<reference evidence="2 3" key="1">
    <citation type="submission" date="2018-06" db="EMBL/GenBank/DDBJ databases">
        <title>Combined omics and stable isotope probing to characterize newly discovered Mariana Back-Arc vent microbial communities.</title>
        <authorList>
            <person name="Trembath-Reichert E."/>
            <person name="Huber J.A."/>
        </authorList>
    </citation>
    <scope>NUCLEOTIDE SEQUENCE [LARGE SCALE GENOMIC DNA]</scope>
    <source>
        <strain evidence="2">MAG 58</strain>
    </source>
</reference>
<comment type="caution">
    <text evidence="2">The sequence shown here is derived from an EMBL/GenBank/DDBJ whole genome shotgun (WGS) entry which is preliminary data.</text>
</comment>
<protein>
    <submittedName>
        <fullName evidence="2">Uncharacterized protein</fullName>
    </submittedName>
</protein>
<evidence type="ECO:0000313" key="3">
    <source>
        <dbReference type="Proteomes" id="UP000287917"/>
    </source>
</evidence>
<organism evidence="2 3">
    <name type="scientific">SAR324 cluster bacterium</name>
    <dbReference type="NCBI Taxonomy" id="2024889"/>
    <lineage>
        <taxon>Bacteria</taxon>
        <taxon>Deltaproteobacteria</taxon>
        <taxon>SAR324 cluster</taxon>
    </lineage>
</organism>
<dbReference type="Proteomes" id="UP000287917">
    <property type="component" value="Unassembled WGS sequence"/>
</dbReference>
<sequence>MRKLMCEQLEQSLTLRPYTCVVEPSEEKVPRLTVGIELRDPQLDYGRNLGWSTVTAGMLLLVTSSATLVYSFTLEVPGAPTRTLHTQSTGRIGLWIVLPPPKGWLGTFLGTLVNSSGTPDQLRDSCISLKVPKDERIADCQLYRLFLANSLNQIWPQLQTALFADSDLVVSPEDSPDESLLQEESRISSSPDAALTDSSFPDSPWSIPWGPAWHLSLYRGQVVDNSFWELVLKGQHDYRPSYIDTIAISRELSTHLQQIRFEVEGQLGKHSGMQEHWETNLQFVLRWRVLDAPVPVSIAYGDGLSYAEEIPRMELAMGEVDTQRLVAYFMVELDIGLPALPLDSKLLFRIHHRSGVLGLYCKKKCGSNFQALGLKVTL</sequence>
<feature type="region of interest" description="Disordered" evidence="1">
    <location>
        <begin position="173"/>
        <end position="199"/>
    </location>
</feature>
<name>A0A432GUQ2_9DELT</name>
<evidence type="ECO:0000313" key="2">
    <source>
        <dbReference type="EMBL" id="RTZ87277.1"/>
    </source>
</evidence>